<dbReference type="EMBL" id="CP050292">
    <property type="protein sequence ID" value="QND71146.1"/>
    <property type="molecule type" value="Genomic_DNA"/>
</dbReference>
<accession>A0A7G6TWL4</accession>
<dbReference type="InterPro" id="IPR055214">
    <property type="entry name" value="PTP-NADK"/>
</dbReference>
<evidence type="ECO:0000313" key="4">
    <source>
        <dbReference type="EMBL" id="QND71146.1"/>
    </source>
</evidence>
<keyword evidence="2" id="KW-0472">Membrane</keyword>
<organism evidence="4 5">
    <name type="scientific">Tardiphaga robiniae</name>
    <dbReference type="NCBI Taxonomy" id="943830"/>
    <lineage>
        <taxon>Bacteria</taxon>
        <taxon>Pseudomonadati</taxon>
        <taxon>Pseudomonadota</taxon>
        <taxon>Alphaproteobacteria</taxon>
        <taxon>Hyphomicrobiales</taxon>
        <taxon>Nitrobacteraceae</taxon>
        <taxon>Tardiphaga</taxon>
    </lineage>
</organism>
<evidence type="ECO:0000259" key="3">
    <source>
        <dbReference type="Pfam" id="PF22741"/>
    </source>
</evidence>
<gene>
    <name evidence="4" type="ORF">HB776_07755</name>
</gene>
<dbReference type="GO" id="GO:0016791">
    <property type="term" value="F:phosphatase activity"/>
    <property type="evidence" value="ECO:0007669"/>
    <property type="project" value="TreeGrafter"/>
</dbReference>
<reference evidence="5" key="1">
    <citation type="journal article" date="2020" name="Mol. Plant Microbe">
        <title>Rhizobial microsymbionts of the narrowly endemic Oxytropis species growing in Kamchatka are characterized by significant genetic diversity and possess a set of genes that are associated with T3SS and T6SS secretion systems and can affect the development of symbiosis.</title>
        <authorList>
            <person name="Safronova V."/>
            <person name="Guro P."/>
            <person name="Sazanova A."/>
            <person name="Kuznetsova I."/>
            <person name="Belimov A."/>
            <person name="Yakubov V."/>
            <person name="Chirak E."/>
            <person name="Afonin A."/>
            <person name="Gogolev Y."/>
            <person name="Andronov E."/>
            <person name="Tikhonovich I."/>
        </authorList>
    </citation>
    <scope>NUCLEOTIDE SEQUENCE [LARGE SCALE GENOMIC DNA]</scope>
    <source>
        <strain evidence="5">581</strain>
    </source>
</reference>
<feature type="domain" description="DSP-PTPase phosphatase fused to NAD+ Kinase" evidence="3">
    <location>
        <begin position="41"/>
        <end position="158"/>
    </location>
</feature>
<dbReference type="PANTHER" id="PTHR31126">
    <property type="entry name" value="TYROSINE-PROTEIN PHOSPHATASE"/>
    <property type="match status" value="1"/>
</dbReference>
<name>A0A7G6TWL4_9BRAD</name>
<dbReference type="PROSITE" id="PS00383">
    <property type="entry name" value="TYR_PHOSPHATASE_1"/>
    <property type="match status" value="1"/>
</dbReference>
<evidence type="ECO:0000256" key="2">
    <source>
        <dbReference type="SAM" id="Phobius"/>
    </source>
</evidence>
<dbReference type="InterPro" id="IPR016130">
    <property type="entry name" value="Tyr_Pase_AS"/>
</dbReference>
<proteinExistence type="inferred from homology"/>
<dbReference type="Proteomes" id="UP000515291">
    <property type="component" value="Chromosome"/>
</dbReference>
<sequence>MKDTAIIWLKRFGRTVGIVALLTGAWAGYLRLSGNFHPIEEGVIYRSAQLSGSQFAERIRENGIKTIVNLRGNNTGRPWYDEEIKVSTAAGIQHIDYPISSGRELTDDQVTELTGILRDAARPLLIHCEGGSDRTGLTSALYELLVAKRSFAEASAQLSFRYGHFPWLGSRTVAMDQTFERVASKLKTAGEAD</sequence>
<dbReference type="Pfam" id="PF22741">
    <property type="entry name" value="PTP-NADK"/>
    <property type="match status" value="1"/>
</dbReference>
<comment type="similarity">
    <text evidence="1">Belongs to the protein-tyrosine phosphatase family.</text>
</comment>
<evidence type="ECO:0000256" key="1">
    <source>
        <dbReference type="ARBA" id="ARBA00009580"/>
    </source>
</evidence>
<dbReference type="InterPro" id="IPR029021">
    <property type="entry name" value="Prot-tyrosine_phosphatase-like"/>
</dbReference>
<dbReference type="Gene3D" id="3.90.190.10">
    <property type="entry name" value="Protein tyrosine phosphatase superfamily"/>
    <property type="match status" value="1"/>
</dbReference>
<keyword evidence="2" id="KW-0812">Transmembrane</keyword>
<dbReference type="KEGG" id="trb:HB776_07755"/>
<keyword evidence="2" id="KW-1133">Transmembrane helix</keyword>
<dbReference type="PANTHER" id="PTHR31126:SF72">
    <property type="entry name" value="DUAL SPECIFICITY PROTEIN PHOSPHATASE TPBA"/>
    <property type="match status" value="1"/>
</dbReference>
<dbReference type="AlphaFoldDB" id="A0A7G6TWL4"/>
<dbReference type="SUPFAM" id="SSF52799">
    <property type="entry name" value="(Phosphotyrosine protein) phosphatases II"/>
    <property type="match status" value="1"/>
</dbReference>
<evidence type="ECO:0000313" key="5">
    <source>
        <dbReference type="Proteomes" id="UP000515291"/>
    </source>
</evidence>
<protein>
    <submittedName>
        <fullName evidence="4">Dual specificity protein phosphatase family protein</fullName>
    </submittedName>
</protein>
<feature type="transmembrane region" description="Helical" evidence="2">
    <location>
        <begin position="12"/>
        <end position="30"/>
    </location>
</feature>
<dbReference type="RefSeq" id="WP_184516594.1">
    <property type="nucleotide sequence ID" value="NZ_CP050292.1"/>
</dbReference>